<evidence type="ECO:0000256" key="1">
    <source>
        <dbReference type="SAM" id="Phobius"/>
    </source>
</evidence>
<feature type="transmembrane region" description="Helical" evidence="1">
    <location>
        <begin position="101"/>
        <end position="128"/>
    </location>
</feature>
<gene>
    <name evidence="2" type="ORF">S01H1_19404</name>
</gene>
<sequence>IDMPEGDLNSLLWEFEEMASVASRDSAFYGDVYERPDFRKDVFSVKDMPKGLHPVWEKIFGRDILTKTLIKIGIFRVTGASIFACIETILFGYLMRGFVHAFVAGVGMESITGAVLSGIITSFLFAMSHKTVYRDISQPPLPATEEDRKALFGLGNVMSLALGLWIFNVSPVLSIFGLFAALSTHLIFLQGKKLLEIAEQKQGFYPVFMISSYVFRGTLLTGALTGSLFISGAYALNRGVGKAKAFVTGKDEEEAQSKAIKGKLMPAKEFKRKAPEVDIFPARPFFWKANKMELVIFDMCDWIYKRD</sequence>
<comment type="caution">
    <text evidence="2">The sequence shown here is derived from an EMBL/GenBank/DDBJ whole genome shotgun (WGS) entry which is preliminary data.</text>
</comment>
<proteinExistence type="predicted"/>
<keyword evidence="1" id="KW-0812">Transmembrane</keyword>
<reference evidence="2" key="1">
    <citation type="journal article" date="2014" name="Front. Microbiol.">
        <title>High frequency of phylogenetically diverse reductive dehalogenase-homologous genes in deep subseafloor sedimentary metagenomes.</title>
        <authorList>
            <person name="Kawai M."/>
            <person name="Futagami T."/>
            <person name="Toyoda A."/>
            <person name="Takaki Y."/>
            <person name="Nishi S."/>
            <person name="Hori S."/>
            <person name="Arai W."/>
            <person name="Tsubouchi T."/>
            <person name="Morono Y."/>
            <person name="Uchiyama I."/>
            <person name="Ito T."/>
            <person name="Fujiyama A."/>
            <person name="Inagaki F."/>
            <person name="Takami H."/>
        </authorList>
    </citation>
    <scope>NUCLEOTIDE SEQUENCE</scope>
    <source>
        <strain evidence="2">Expedition CK06-06</strain>
    </source>
</reference>
<feature type="transmembrane region" description="Helical" evidence="1">
    <location>
        <begin position="74"/>
        <end position="95"/>
    </location>
</feature>
<keyword evidence="1" id="KW-0472">Membrane</keyword>
<organism evidence="2">
    <name type="scientific">marine sediment metagenome</name>
    <dbReference type="NCBI Taxonomy" id="412755"/>
    <lineage>
        <taxon>unclassified sequences</taxon>
        <taxon>metagenomes</taxon>
        <taxon>ecological metagenomes</taxon>
    </lineage>
</organism>
<dbReference type="AlphaFoldDB" id="X0TKD1"/>
<feature type="non-terminal residue" evidence="2">
    <location>
        <position position="307"/>
    </location>
</feature>
<dbReference type="EMBL" id="BARS01010476">
    <property type="protein sequence ID" value="GAF93993.1"/>
    <property type="molecule type" value="Genomic_DNA"/>
</dbReference>
<feature type="non-terminal residue" evidence="2">
    <location>
        <position position="1"/>
    </location>
</feature>
<keyword evidence="1" id="KW-1133">Transmembrane helix</keyword>
<protein>
    <submittedName>
        <fullName evidence="2">Uncharacterized protein</fullName>
    </submittedName>
</protein>
<name>X0TKD1_9ZZZZ</name>
<feature type="transmembrane region" description="Helical" evidence="1">
    <location>
        <begin position="213"/>
        <end position="236"/>
    </location>
</feature>
<evidence type="ECO:0000313" key="2">
    <source>
        <dbReference type="EMBL" id="GAF93993.1"/>
    </source>
</evidence>
<accession>X0TKD1</accession>